<dbReference type="SUPFAM" id="SSF54106">
    <property type="entry name" value="LysM domain"/>
    <property type="match status" value="3"/>
</dbReference>
<dbReference type="Gene3D" id="3.10.350.10">
    <property type="entry name" value="LysM domain"/>
    <property type="match status" value="3"/>
</dbReference>
<dbReference type="PROSITE" id="PS51782">
    <property type="entry name" value="LYSM"/>
    <property type="match status" value="3"/>
</dbReference>
<gene>
    <name evidence="3" type="ORF">UFOPK1639_00702</name>
</gene>
<dbReference type="PANTHER" id="PTHR33734:SF22">
    <property type="entry name" value="MEMBRANE-BOUND LYTIC MUREIN TRANSGLYCOSYLASE D"/>
    <property type="match status" value="1"/>
</dbReference>
<proteinExistence type="predicted"/>
<feature type="compositionally biased region" description="Low complexity" evidence="1">
    <location>
        <begin position="439"/>
        <end position="453"/>
    </location>
</feature>
<dbReference type="EMBL" id="CAEZTH010000079">
    <property type="protein sequence ID" value="CAB4565307.1"/>
    <property type="molecule type" value="Genomic_DNA"/>
</dbReference>
<reference evidence="3" key="1">
    <citation type="submission" date="2020-05" db="EMBL/GenBank/DDBJ databases">
        <authorList>
            <person name="Chiriac C."/>
            <person name="Salcher M."/>
            <person name="Ghai R."/>
            <person name="Kavagutti S V."/>
        </authorList>
    </citation>
    <scope>NUCLEOTIDE SEQUENCE</scope>
</reference>
<protein>
    <submittedName>
        <fullName evidence="3">Unannotated protein</fullName>
    </submittedName>
</protein>
<evidence type="ECO:0000256" key="1">
    <source>
        <dbReference type="SAM" id="MobiDB-lite"/>
    </source>
</evidence>
<feature type="compositionally biased region" description="Low complexity" evidence="1">
    <location>
        <begin position="399"/>
        <end position="431"/>
    </location>
</feature>
<dbReference type="SMART" id="SM00257">
    <property type="entry name" value="LysM"/>
    <property type="match status" value="3"/>
</dbReference>
<feature type="domain" description="LysM" evidence="2">
    <location>
        <begin position="592"/>
        <end position="636"/>
    </location>
</feature>
<dbReference type="AlphaFoldDB" id="A0A6J6DMI9"/>
<dbReference type="PANTHER" id="PTHR33734">
    <property type="entry name" value="LYSM DOMAIN-CONTAINING GPI-ANCHORED PROTEIN 2"/>
    <property type="match status" value="1"/>
</dbReference>
<sequence length="637" mass="65450">MIKTVGKVWSMLLIAAISAVGIVALEAESTPAEAANAAWFNPGQIISDSAFYTSGTMSAVDIQRFLNGKVAACRADPTRPGCLKDYRLSTPAVTGTAGRCASLPAKTNVSAAEIIYDVSIACGISPKVLLVKLQKEQGLVTSTNPSARAYEFALGMDCPDTPAGCSVASAGFFWQLYKGAGQLQWYSNPAGSFTWLRPGATISRPYQANNPGCGAQSFVLENKATAALYYYTPYVPNQTALGNLYGVGDVCSAYGNRNFFRDYTDWFGSPIGGSFLLKGDAADVFMIVNETKFRIPTPELLTSLAPLGPVGTVSNAHLDRYTTVSDMSALARNAVDGSYFFIHNSQRLAFANCDEVAAWGLNCASAVTMTGSQVSALVAGEAMSALDGRFVLENGALRAVTTPSPDPSASPSSTPDPSASPSATPTATPSATPSPTPTPTTSASPAPAAPAPVSTYTVVRGDSLSGIASRFGTTTRNLMSANGITNANMIRAGQVLKLSANGVTPAAPAAPAPTTPAPATPAPAAPATTYKVAPGDSLSGIAARFGTTTRNLMSINGIADANRIRIGQVLTIAGAAAAAAPAAPASTSGPTTSYKVVAGDTLSGIASRFGTTSRNLMALNGITNANFLRIGQVLRLS</sequence>
<accession>A0A6J6DMI9</accession>
<evidence type="ECO:0000259" key="2">
    <source>
        <dbReference type="PROSITE" id="PS51782"/>
    </source>
</evidence>
<dbReference type="Pfam" id="PF01476">
    <property type="entry name" value="LysM"/>
    <property type="match status" value="3"/>
</dbReference>
<dbReference type="InterPro" id="IPR018392">
    <property type="entry name" value="LysM"/>
</dbReference>
<feature type="region of interest" description="Disordered" evidence="1">
    <location>
        <begin position="506"/>
        <end position="525"/>
    </location>
</feature>
<dbReference type="CDD" id="cd00118">
    <property type="entry name" value="LysM"/>
    <property type="match status" value="3"/>
</dbReference>
<dbReference type="InterPro" id="IPR036779">
    <property type="entry name" value="LysM_dom_sf"/>
</dbReference>
<organism evidence="3">
    <name type="scientific">freshwater metagenome</name>
    <dbReference type="NCBI Taxonomy" id="449393"/>
    <lineage>
        <taxon>unclassified sequences</taxon>
        <taxon>metagenomes</taxon>
        <taxon>ecological metagenomes</taxon>
    </lineage>
</organism>
<feature type="domain" description="LysM" evidence="2">
    <location>
        <begin position="454"/>
        <end position="498"/>
    </location>
</feature>
<evidence type="ECO:0000313" key="3">
    <source>
        <dbReference type="EMBL" id="CAB4565307.1"/>
    </source>
</evidence>
<feature type="domain" description="LysM" evidence="2">
    <location>
        <begin position="528"/>
        <end position="572"/>
    </location>
</feature>
<feature type="compositionally biased region" description="Pro residues" evidence="1">
    <location>
        <begin position="508"/>
        <end position="524"/>
    </location>
</feature>
<name>A0A6J6DMI9_9ZZZZ</name>
<feature type="region of interest" description="Disordered" evidence="1">
    <location>
        <begin position="399"/>
        <end position="453"/>
    </location>
</feature>